<keyword evidence="2" id="KW-0812">Transmembrane</keyword>
<reference evidence="4" key="2">
    <citation type="submission" date="2017-05" db="UniProtKB">
        <authorList>
            <consortium name="EnsemblMetazoa"/>
        </authorList>
    </citation>
    <scope>IDENTIFICATION</scope>
</reference>
<dbReference type="AlphaFoldDB" id="A0A1X7UDY6"/>
<name>A0A1X7UDY6_AMPQE</name>
<feature type="compositionally biased region" description="Low complexity" evidence="1">
    <location>
        <begin position="195"/>
        <end position="205"/>
    </location>
</feature>
<evidence type="ECO:0000313" key="5">
    <source>
        <dbReference type="Proteomes" id="UP000007879"/>
    </source>
</evidence>
<gene>
    <name evidence="4" type="primary">109583754</name>
</gene>
<reference evidence="5" key="1">
    <citation type="journal article" date="2010" name="Nature">
        <title>The Amphimedon queenslandica genome and the evolution of animal complexity.</title>
        <authorList>
            <person name="Srivastava M."/>
            <person name="Simakov O."/>
            <person name="Chapman J."/>
            <person name="Fahey B."/>
            <person name="Gauthier M.E."/>
            <person name="Mitros T."/>
            <person name="Richards G.S."/>
            <person name="Conaco C."/>
            <person name="Dacre M."/>
            <person name="Hellsten U."/>
            <person name="Larroux C."/>
            <person name="Putnam N.H."/>
            <person name="Stanke M."/>
            <person name="Adamska M."/>
            <person name="Darling A."/>
            <person name="Degnan S.M."/>
            <person name="Oakley T.H."/>
            <person name="Plachetzki D.C."/>
            <person name="Zhai Y."/>
            <person name="Adamski M."/>
            <person name="Calcino A."/>
            <person name="Cummins S.F."/>
            <person name="Goodstein D.M."/>
            <person name="Harris C."/>
            <person name="Jackson D.J."/>
            <person name="Leys S.P."/>
            <person name="Shu S."/>
            <person name="Woodcroft B.J."/>
            <person name="Vervoort M."/>
            <person name="Kosik K.S."/>
            <person name="Manning G."/>
            <person name="Degnan B.M."/>
            <person name="Rokhsar D.S."/>
        </authorList>
    </citation>
    <scope>NUCLEOTIDE SEQUENCE [LARGE SCALE GENOMIC DNA]</scope>
</reference>
<dbReference type="KEGG" id="aqu:109583754"/>
<feature type="transmembrane region" description="Helical" evidence="2">
    <location>
        <begin position="304"/>
        <end position="328"/>
    </location>
</feature>
<keyword evidence="5" id="KW-1185">Reference proteome</keyword>
<accession>A0A1X7UDY6</accession>
<feature type="signal peptide" evidence="3">
    <location>
        <begin position="1"/>
        <end position="28"/>
    </location>
</feature>
<dbReference type="EnsemblMetazoa" id="XM_019999198.1">
    <property type="protein sequence ID" value="XP_019854757.1"/>
    <property type="gene ID" value="LOC109583754"/>
</dbReference>
<keyword evidence="3" id="KW-0732">Signal</keyword>
<protein>
    <recommendedName>
        <fullName evidence="6">Ig-like domain-containing protein</fullName>
    </recommendedName>
</protein>
<keyword evidence="2" id="KW-1133">Transmembrane helix</keyword>
<dbReference type="EnsemblMetazoa" id="Aqu2.1.26164_001">
    <property type="protein sequence ID" value="Aqu2.1.26164_001"/>
    <property type="gene ID" value="Aqu2.1.26164"/>
</dbReference>
<dbReference type="InParanoid" id="A0A1X7UDY6"/>
<organism evidence="4">
    <name type="scientific">Amphimedon queenslandica</name>
    <name type="common">Sponge</name>
    <dbReference type="NCBI Taxonomy" id="400682"/>
    <lineage>
        <taxon>Eukaryota</taxon>
        <taxon>Metazoa</taxon>
        <taxon>Porifera</taxon>
        <taxon>Demospongiae</taxon>
        <taxon>Heteroscleromorpha</taxon>
        <taxon>Haplosclerida</taxon>
        <taxon>Niphatidae</taxon>
        <taxon>Amphimedon</taxon>
    </lineage>
</organism>
<evidence type="ECO:0000256" key="2">
    <source>
        <dbReference type="SAM" id="Phobius"/>
    </source>
</evidence>
<sequence>MPQRQLTTACQLLMTLGILFSQCPAGRASCNENSQLARFKNAATLTMPGADISALSIVTGQSVQLQCQSKCGSLQWLLDGGNINNQQENTHQTVYMANCQGQSECRDRNFIFCDENQSLIDLGPLTSNLTITFRSPGVHVLQCEGMLQGLSYGTLGRFHYHSRVVLINVTKNNTEGEDLASATTEPSHTEAVEPSATAARGARASSADTIISDPLPSFSNIQKTTAMCIPSITTVSHCPLNTNSIMSTTPAVSTTVTTTHSFLSSCSVTITTTQSSAVSSCSATIGGGINVVGDRLINKDPTSLAMTGTIGLLLILTVIGWVACLIATCKIKRTKGGRGVYRVHNFPIINQDDENGTIKSTTCETRRTLAQPNRYTTVHLRSSHESVRSMHKSMTPPALLQTPPRESVLRQGSVEAYTVNVNKEREPIQKRESLL</sequence>
<feature type="chain" id="PRO_5012214409" description="Ig-like domain-containing protein" evidence="3">
    <location>
        <begin position="29"/>
        <end position="435"/>
    </location>
</feature>
<evidence type="ECO:0000256" key="1">
    <source>
        <dbReference type="SAM" id="MobiDB-lite"/>
    </source>
</evidence>
<proteinExistence type="predicted"/>
<keyword evidence="2" id="KW-0472">Membrane</keyword>
<dbReference type="Proteomes" id="UP000007879">
    <property type="component" value="Unassembled WGS sequence"/>
</dbReference>
<evidence type="ECO:0008006" key="6">
    <source>
        <dbReference type="Google" id="ProtNLM"/>
    </source>
</evidence>
<evidence type="ECO:0000256" key="3">
    <source>
        <dbReference type="SAM" id="SignalP"/>
    </source>
</evidence>
<evidence type="ECO:0000313" key="4">
    <source>
        <dbReference type="EnsemblMetazoa" id="Aqu2.1.26164_001"/>
    </source>
</evidence>
<feature type="region of interest" description="Disordered" evidence="1">
    <location>
        <begin position="178"/>
        <end position="205"/>
    </location>
</feature>